<evidence type="ECO:0000313" key="2">
    <source>
        <dbReference type="EMBL" id="SFT59958.1"/>
    </source>
</evidence>
<gene>
    <name evidence="2" type="ORF">SAMN04487956_1108</name>
</gene>
<organism evidence="2 3">
    <name type="scientific">Halomonas saccharevitans</name>
    <dbReference type="NCBI Taxonomy" id="416872"/>
    <lineage>
        <taxon>Bacteria</taxon>
        <taxon>Pseudomonadati</taxon>
        <taxon>Pseudomonadota</taxon>
        <taxon>Gammaproteobacteria</taxon>
        <taxon>Oceanospirillales</taxon>
        <taxon>Halomonadaceae</taxon>
        <taxon>Halomonas</taxon>
    </lineage>
</organism>
<evidence type="ECO:0000313" key="3">
    <source>
        <dbReference type="Proteomes" id="UP000199594"/>
    </source>
</evidence>
<dbReference type="RefSeq" id="WP_089848318.1">
    <property type="nucleotide sequence ID" value="NZ_FPAQ01000010.1"/>
</dbReference>
<accession>A0A1I6ZBA9</accession>
<sequence>MQPTAIAPRHQAGHRAGGHRLLGDASLKRVAMVGLLAAGLAVTQIAQASDAATQADGSAAGIFGVTGMHLGESLDDSSLASIRGRYVDARALEEGGAGFVILWDERPGKGTGSDGQGARRSISTGLGNHQSTTVTTGRGE</sequence>
<dbReference type="EMBL" id="FPAQ01000010">
    <property type="protein sequence ID" value="SFT59958.1"/>
    <property type="molecule type" value="Genomic_DNA"/>
</dbReference>
<dbReference type="Proteomes" id="UP000199594">
    <property type="component" value="Unassembled WGS sequence"/>
</dbReference>
<proteinExistence type="predicted"/>
<evidence type="ECO:0000256" key="1">
    <source>
        <dbReference type="SAM" id="MobiDB-lite"/>
    </source>
</evidence>
<feature type="region of interest" description="Disordered" evidence="1">
    <location>
        <begin position="104"/>
        <end position="140"/>
    </location>
</feature>
<dbReference type="AlphaFoldDB" id="A0A1I6ZBA9"/>
<feature type="compositionally biased region" description="Polar residues" evidence="1">
    <location>
        <begin position="121"/>
        <end position="140"/>
    </location>
</feature>
<reference evidence="2 3" key="1">
    <citation type="submission" date="2016-10" db="EMBL/GenBank/DDBJ databases">
        <authorList>
            <person name="de Groot N.N."/>
        </authorList>
    </citation>
    <scope>NUCLEOTIDE SEQUENCE [LARGE SCALE GENOMIC DNA]</scope>
    <source>
        <strain evidence="2 3">CGMCC 1.6493</strain>
    </source>
</reference>
<name>A0A1I6ZBA9_9GAMM</name>
<protein>
    <submittedName>
        <fullName evidence="2">Uncharacterized protein</fullName>
    </submittedName>
</protein>
<dbReference type="OrthoDB" id="6170562at2"/>